<reference evidence="10 11" key="1">
    <citation type="submission" date="2016-07" db="EMBL/GenBank/DDBJ databases">
        <title>Pervasive Adenine N6-methylation of Active Genes in Fungi.</title>
        <authorList>
            <consortium name="DOE Joint Genome Institute"/>
            <person name="Mondo S.J."/>
            <person name="Dannebaum R.O."/>
            <person name="Kuo R.C."/>
            <person name="Labutti K."/>
            <person name="Haridas S."/>
            <person name="Kuo A."/>
            <person name="Salamov A."/>
            <person name="Ahrendt S.R."/>
            <person name="Lipzen A."/>
            <person name="Sullivan W."/>
            <person name="Andreopoulos W.B."/>
            <person name="Clum A."/>
            <person name="Lindquist E."/>
            <person name="Daum C."/>
            <person name="Ramamoorthy G.K."/>
            <person name="Gryganskyi A."/>
            <person name="Culley D."/>
            <person name="Magnuson J.K."/>
            <person name="James T.Y."/>
            <person name="O'Malley M.A."/>
            <person name="Stajich J.E."/>
            <person name="Spatafora J.W."/>
            <person name="Visel A."/>
            <person name="Grigoriev I.V."/>
        </authorList>
    </citation>
    <scope>NUCLEOTIDE SEQUENCE [LARGE SCALE GENOMIC DNA]</scope>
    <source>
        <strain evidence="10 11">NRRL 1336</strain>
    </source>
</reference>
<protein>
    <submittedName>
        <fullName evidence="10">Fungal-specific transcription factor domain-domain-containing protein</fullName>
    </submittedName>
</protein>
<keyword evidence="4" id="KW-0238">DNA-binding</keyword>
<evidence type="ECO:0000256" key="5">
    <source>
        <dbReference type="ARBA" id="ARBA00023163"/>
    </source>
</evidence>
<comment type="caution">
    <text evidence="10">The sequence shown here is derived from an EMBL/GenBank/DDBJ whole genome shotgun (WGS) entry which is preliminary data.</text>
</comment>
<feature type="transmembrane region" description="Helical" evidence="8">
    <location>
        <begin position="409"/>
        <end position="429"/>
    </location>
</feature>
<feature type="region of interest" description="Disordered" evidence="7">
    <location>
        <begin position="561"/>
        <end position="587"/>
    </location>
</feature>
<dbReference type="EMBL" id="MCGE01000012">
    <property type="protein sequence ID" value="ORZ15693.1"/>
    <property type="molecule type" value="Genomic_DNA"/>
</dbReference>
<keyword evidence="8" id="KW-0472">Membrane</keyword>
<keyword evidence="11" id="KW-1185">Reference proteome</keyword>
<dbReference type="PANTHER" id="PTHR31313">
    <property type="entry name" value="TY1 ENHANCER ACTIVATOR"/>
    <property type="match status" value="1"/>
</dbReference>
<gene>
    <name evidence="10" type="ORF">BCR42DRAFT_309466</name>
</gene>
<feature type="compositionally biased region" description="Polar residues" evidence="7">
    <location>
        <begin position="561"/>
        <end position="575"/>
    </location>
</feature>
<dbReference type="InterPro" id="IPR007219">
    <property type="entry name" value="XnlR_reg_dom"/>
</dbReference>
<dbReference type="GO" id="GO:0003677">
    <property type="term" value="F:DNA binding"/>
    <property type="evidence" value="ECO:0007669"/>
    <property type="project" value="UniProtKB-KW"/>
</dbReference>
<keyword evidence="8" id="KW-1133">Transmembrane helix</keyword>
<feature type="non-terminal residue" evidence="10">
    <location>
        <position position="625"/>
    </location>
</feature>
<evidence type="ECO:0000256" key="3">
    <source>
        <dbReference type="ARBA" id="ARBA00023015"/>
    </source>
</evidence>
<dbReference type="Proteomes" id="UP000193560">
    <property type="component" value="Unassembled WGS sequence"/>
</dbReference>
<keyword evidence="6" id="KW-0539">Nucleus</keyword>
<dbReference type="Pfam" id="PF04082">
    <property type="entry name" value="Fungal_trans"/>
    <property type="match status" value="1"/>
</dbReference>
<keyword evidence="8" id="KW-0812">Transmembrane</keyword>
<evidence type="ECO:0000256" key="1">
    <source>
        <dbReference type="ARBA" id="ARBA00022723"/>
    </source>
</evidence>
<dbReference type="CDD" id="cd12148">
    <property type="entry name" value="fungal_TF_MHR"/>
    <property type="match status" value="1"/>
</dbReference>
<dbReference type="AlphaFoldDB" id="A0A1X2IFK7"/>
<evidence type="ECO:0000256" key="6">
    <source>
        <dbReference type="ARBA" id="ARBA00023242"/>
    </source>
</evidence>
<evidence type="ECO:0000313" key="11">
    <source>
        <dbReference type="Proteomes" id="UP000193560"/>
    </source>
</evidence>
<evidence type="ECO:0000259" key="9">
    <source>
        <dbReference type="SMART" id="SM00906"/>
    </source>
</evidence>
<proteinExistence type="predicted"/>
<dbReference type="InterPro" id="IPR051615">
    <property type="entry name" value="Transcr_Regulatory_Elem"/>
</dbReference>
<dbReference type="STRING" id="90262.A0A1X2IFK7"/>
<name>A0A1X2IFK7_9FUNG</name>
<evidence type="ECO:0000256" key="8">
    <source>
        <dbReference type="SAM" id="Phobius"/>
    </source>
</evidence>
<dbReference type="OrthoDB" id="39175at2759"/>
<sequence length="625" mass="69954">MDANGQYRYLGKSSGFYLLQKSRTYHHGAFHLSGNQQHPPMIRGRSPSASLSYFSSTPSIRSANIDPYELPSPQLSTKLVRLYLEHFYPVLPMFYKRQLSSSLDDPAEPISPLLLNAIYAVASRICDDVETRSDPASQETSGEIFFERAKCLLDSHYDIPRISTVQALLLLSIHQQGTMKSARAWLYSGMAFRMALDLGLNRNCDHWQIPHDEKERRKRVFWCAYVCDVMASATFGRSSTFEESDCDIPFPSIEDDEPIHAPNTPESPNSCPPPGPLMVLSHMVKICDILGHVLKNIYYAKALKNADIRHIGHVVSSLTGRLSHWYKNLPPALCLGDNSDQSMHDANYPICVAQLHMIYHTTVILLHRLFIPNNNTINASPESISEYKTCAISATAIMNIANSMLKNNMLNYVFHSVVYCVFTAGIIFINSASCSDATKSFDAKVNINNIMRLLETLEKTWTSASRSANILGELAGLRELNLPTSENTLRPIVHQRSSNQLLPITSSSGDTDEVNMPSSAEIGHYDEAKRQSVINDRRRWNQHTIMTNSLADELDICSPNFSNTSQNDVPSQDLQHPTHGKGNMDPFAAPDTIPVPSQRQFDISGTAFWGVPPSLDLNEWNQYLG</sequence>
<feature type="domain" description="Xylanolytic transcriptional activator regulatory" evidence="9">
    <location>
        <begin position="184"/>
        <end position="257"/>
    </location>
</feature>
<evidence type="ECO:0000256" key="4">
    <source>
        <dbReference type="ARBA" id="ARBA00023125"/>
    </source>
</evidence>
<accession>A0A1X2IFK7</accession>
<keyword evidence="1" id="KW-0479">Metal-binding</keyword>
<organism evidence="10 11">
    <name type="scientific">Absidia repens</name>
    <dbReference type="NCBI Taxonomy" id="90262"/>
    <lineage>
        <taxon>Eukaryota</taxon>
        <taxon>Fungi</taxon>
        <taxon>Fungi incertae sedis</taxon>
        <taxon>Mucoromycota</taxon>
        <taxon>Mucoromycotina</taxon>
        <taxon>Mucoromycetes</taxon>
        <taxon>Mucorales</taxon>
        <taxon>Cunninghamellaceae</taxon>
        <taxon>Absidia</taxon>
    </lineage>
</organism>
<keyword evidence="5" id="KW-0804">Transcription</keyword>
<evidence type="ECO:0000313" key="10">
    <source>
        <dbReference type="EMBL" id="ORZ15693.1"/>
    </source>
</evidence>
<dbReference type="PANTHER" id="PTHR31313:SF81">
    <property type="entry name" value="TY1 ENHANCER ACTIVATOR"/>
    <property type="match status" value="1"/>
</dbReference>
<dbReference type="GO" id="GO:0008270">
    <property type="term" value="F:zinc ion binding"/>
    <property type="evidence" value="ECO:0007669"/>
    <property type="project" value="InterPro"/>
</dbReference>
<keyword evidence="2" id="KW-0862">Zinc</keyword>
<evidence type="ECO:0000256" key="2">
    <source>
        <dbReference type="ARBA" id="ARBA00022833"/>
    </source>
</evidence>
<dbReference type="SMART" id="SM00906">
    <property type="entry name" value="Fungal_trans"/>
    <property type="match status" value="1"/>
</dbReference>
<keyword evidence="3" id="KW-0805">Transcription regulation</keyword>
<dbReference type="GO" id="GO:0006351">
    <property type="term" value="P:DNA-templated transcription"/>
    <property type="evidence" value="ECO:0007669"/>
    <property type="project" value="InterPro"/>
</dbReference>
<evidence type="ECO:0000256" key="7">
    <source>
        <dbReference type="SAM" id="MobiDB-lite"/>
    </source>
</evidence>